<dbReference type="OrthoDB" id="432234at2759"/>
<sequence>MLNRPVPYDLQVENKRLEIMEHNTLVKYGFKDGVQQPVFDPESETRHGTQSKSIHPKFDLEPTRQNKKRKNENSENPTRSKRKQANKNSIVTTNYDPPPYGCIWSAVDWSCAYDAFFMHSYYTIFFHA</sequence>
<reference evidence="2 3" key="1">
    <citation type="submission" date="2014-04" db="EMBL/GenBank/DDBJ databases">
        <authorList>
            <consortium name="DOE Joint Genome Institute"/>
            <person name="Kuo A."/>
            <person name="Tarkka M."/>
            <person name="Buscot F."/>
            <person name="Kohler A."/>
            <person name="Nagy L.G."/>
            <person name="Floudas D."/>
            <person name="Copeland A."/>
            <person name="Barry K.W."/>
            <person name="Cichocki N."/>
            <person name="Veneault-Fourrey C."/>
            <person name="LaButti K."/>
            <person name="Lindquist E.A."/>
            <person name="Lipzen A."/>
            <person name="Lundell T."/>
            <person name="Morin E."/>
            <person name="Murat C."/>
            <person name="Sun H."/>
            <person name="Tunlid A."/>
            <person name="Henrissat B."/>
            <person name="Grigoriev I.V."/>
            <person name="Hibbett D.S."/>
            <person name="Martin F."/>
            <person name="Nordberg H.P."/>
            <person name="Cantor M.N."/>
            <person name="Hua S.X."/>
        </authorList>
    </citation>
    <scope>NUCLEOTIDE SEQUENCE [LARGE SCALE GENOMIC DNA]</scope>
    <source>
        <strain evidence="2 3">F 1598</strain>
    </source>
</reference>
<evidence type="ECO:0000313" key="2">
    <source>
        <dbReference type="EMBL" id="KIM81342.1"/>
    </source>
</evidence>
<dbReference type="AlphaFoldDB" id="A0A0C3BVF2"/>
<dbReference type="InParanoid" id="A0A0C3BVF2"/>
<protein>
    <submittedName>
        <fullName evidence="2">Uncharacterized protein</fullName>
    </submittedName>
</protein>
<dbReference type="Proteomes" id="UP000054166">
    <property type="component" value="Unassembled WGS sequence"/>
</dbReference>
<evidence type="ECO:0000256" key="1">
    <source>
        <dbReference type="SAM" id="MobiDB-lite"/>
    </source>
</evidence>
<organism evidence="2 3">
    <name type="scientific">Piloderma croceum (strain F 1598)</name>
    <dbReference type="NCBI Taxonomy" id="765440"/>
    <lineage>
        <taxon>Eukaryota</taxon>
        <taxon>Fungi</taxon>
        <taxon>Dikarya</taxon>
        <taxon>Basidiomycota</taxon>
        <taxon>Agaricomycotina</taxon>
        <taxon>Agaricomycetes</taxon>
        <taxon>Agaricomycetidae</taxon>
        <taxon>Atheliales</taxon>
        <taxon>Atheliaceae</taxon>
        <taxon>Piloderma</taxon>
    </lineage>
</organism>
<feature type="region of interest" description="Disordered" evidence="1">
    <location>
        <begin position="36"/>
        <end position="94"/>
    </location>
</feature>
<dbReference type="EMBL" id="KN832999">
    <property type="protein sequence ID" value="KIM81342.1"/>
    <property type="molecule type" value="Genomic_DNA"/>
</dbReference>
<keyword evidence="3" id="KW-1185">Reference proteome</keyword>
<dbReference type="HOGENOM" id="CLU_1960403_0_0_1"/>
<name>A0A0C3BVF2_PILCF</name>
<accession>A0A0C3BVF2</accession>
<proteinExistence type="predicted"/>
<evidence type="ECO:0000313" key="3">
    <source>
        <dbReference type="Proteomes" id="UP000054166"/>
    </source>
</evidence>
<reference evidence="3" key="2">
    <citation type="submission" date="2015-01" db="EMBL/GenBank/DDBJ databases">
        <title>Evolutionary Origins and Diversification of the Mycorrhizal Mutualists.</title>
        <authorList>
            <consortium name="DOE Joint Genome Institute"/>
            <consortium name="Mycorrhizal Genomics Consortium"/>
            <person name="Kohler A."/>
            <person name="Kuo A."/>
            <person name="Nagy L.G."/>
            <person name="Floudas D."/>
            <person name="Copeland A."/>
            <person name="Barry K.W."/>
            <person name="Cichocki N."/>
            <person name="Veneault-Fourrey C."/>
            <person name="LaButti K."/>
            <person name="Lindquist E.A."/>
            <person name="Lipzen A."/>
            <person name="Lundell T."/>
            <person name="Morin E."/>
            <person name="Murat C."/>
            <person name="Riley R."/>
            <person name="Ohm R."/>
            <person name="Sun H."/>
            <person name="Tunlid A."/>
            <person name="Henrissat B."/>
            <person name="Grigoriev I.V."/>
            <person name="Hibbett D.S."/>
            <person name="Martin F."/>
        </authorList>
    </citation>
    <scope>NUCLEOTIDE SEQUENCE [LARGE SCALE GENOMIC DNA]</scope>
    <source>
        <strain evidence="3">F 1598</strain>
    </source>
</reference>
<gene>
    <name evidence="2" type="ORF">PILCRDRAFT_499297</name>
</gene>